<proteinExistence type="predicted"/>
<organism evidence="2 3">
    <name type="scientific">Stentor coeruleus</name>
    <dbReference type="NCBI Taxonomy" id="5963"/>
    <lineage>
        <taxon>Eukaryota</taxon>
        <taxon>Sar</taxon>
        <taxon>Alveolata</taxon>
        <taxon>Ciliophora</taxon>
        <taxon>Postciliodesmatophora</taxon>
        <taxon>Heterotrichea</taxon>
        <taxon>Heterotrichida</taxon>
        <taxon>Stentoridae</taxon>
        <taxon>Stentor</taxon>
    </lineage>
</organism>
<evidence type="ECO:0000256" key="1">
    <source>
        <dbReference type="SAM" id="MobiDB-lite"/>
    </source>
</evidence>
<keyword evidence="3" id="KW-1185">Reference proteome</keyword>
<dbReference type="OrthoDB" id="323980at2759"/>
<evidence type="ECO:0000313" key="2">
    <source>
        <dbReference type="EMBL" id="OMJ74962.1"/>
    </source>
</evidence>
<dbReference type="AlphaFoldDB" id="A0A1R2BDY0"/>
<protein>
    <submittedName>
        <fullName evidence="2">Uncharacterized protein</fullName>
    </submittedName>
</protein>
<feature type="region of interest" description="Disordered" evidence="1">
    <location>
        <begin position="165"/>
        <end position="200"/>
    </location>
</feature>
<dbReference type="SMR" id="A0A1R2BDY0"/>
<dbReference type="Proteomes" id="UP000187209">
    <property type="component" value="Unassembled WGS sequence"/>
</dbReference>
<reference evidence="2 3" key="1">
    <citation type="submission" date="2016-11" db="EMBL/GenBank/DDBJ databases">
        <title>The macronuclear genome of Stentor coeruleus: a giant cell with tiny introns.</title>
        <authorList>
            <person name="Slabodnick M."/>
            <person name="Ruby J.G."/>
            <person name="Reiff S.B."/>
            <person name="Swart E.C."/>
            <person name="Gosai S."/>
            <person name="Prabakaran S."/>
            <person name="Witkowska E."/>
            <person name="Larue G.E."/>
            <person name="Fisher S."/>
            <person name="Freeman R.M."/>
            <person name="Gunawardena J."/>
            <person name="Chu W."/>
            <person name="Stover N.A."/>
            <person name="Gregory B.D."/>
            <person name="Nowacki M."/>
            <person name="Derisi J."/>
            <person name="Roy S.W."/>
            <person name="Marshall W.F."/>
            <person name="Sood P."/>
        </authorList>
    </citation>
    <scope>NUCLEOTIDE SEQUENCE [LARGE SCALE GENOMIC DNA]</scope>
    <source>
        <strain evidence="2">WM001</strain>
    </source>
</reference>
<feature type="compositionally biased region" description="Basic and acidic residues" evidence="1">
    <location>
        <begin position="165"/>
        <end position="190"/>
    </location>
</feature>
<evidence type="ECO:0000313" key="3">
    <source>
        <dbReference type="Proteomes" id="UP000187209"/>
    </source>
</evidence>
<dbReference type="EMBL" id="MPUH01000718">
    <property type="protein sequence ID" value="OMJ74962.1"/>
    <property type="molecule type" value="Genomic_DNA"/>
</dbReference>
<comment type="caution">
    <text evidence="2">The sequence shown here is derived from an EMBL/GenBank/DDBJ whole genome shotgun (WGS) entry which is preliminary data.</text>
</comment>
<name>A0A1R2BDY0_9CILI</name>
<gene>
    <name evidence="2" type="ORF">SteCoe_25989</name>
</gene>
<sequence length="492" mass="57598">MLLKMREENCDVIVKDLRKQTDFCMLTLGTNTIPAVKLIQNAYRRYLFRKKLYTMHLCYLNYLKEREEIICNYLRIVLRTFSSKLKKSQLEFFRYRVVRLEQIKRNLAILVVKKIWKSKKFTVKIIKEKFIRIKRRKAAMQNKEAYEKYLASIGGGKKDIVKKQVDNESKESNESPDDKKEEKQGENKEENPEEDEEYKEAQRIKDIIEQKIKEKVAMSKLAYALTIDTKPKVIFPLMQEKALNESLDVDALQSKLFHMTASNFAKGRCLTRSKGETTRNYMISSPRPVSQRKYIDKAILPPLWLLQPPSVPLTPALPVNIRIAENEGFLESTISSQNKTEPPVIPDWKKREFERLEQKKQARKFKKMQLDFINSQEITSEVKRITREIKPRERNNHWIPVARRFSNYVTGVDNSSYIPAKWTPLPLNKRILSTAMTTISTRGQNSPITPQCNIDIEAISFSDSVRQRKFFREHIANSDSPSTKEHSGNLIL</sequence>
<accession>A0A1R2BDY0</accession>